<keyword evidence="3" id="KW-1185">Reference proteome</keyword>
<feature type="compositionally biased region" description="Polar residues" evidence="1">
    <location>
        <begin position="115"/>
        <end position="135"/>
    </location>
</feature>
<gene>
    <name evidence="2" type="ORF">D9756_005622</name>
</gene>
<organism evidence="2 3">
    <name type="scientific">Leucocoprinus leucothites</name>
    <dbReference type="NCBI Taxonomy" id="201217"/>
    <lineage>
        <taxon>Eukaryota</taxon>
        <taxon>Fungi</taxon>
        <taxon>Dikarya</taxon>
        <taxon>Basidiomycota</taxon>
        <taxon>Agaricomycotina</taxon>
        <taxon>Agaricomycetes</taxon>
        <taxon>Agaricomycetidae</taxon>
        <taxon>Agaricales</taxon>
        <taxon>Agaricineae</taxon>
        <taxon>Agaricaceae</taxon>
        <taxon>Leucocoprinus</taxon>
    </lineage>
</organism>
<name>A0A8H5FZX1_9AGAR</name>
<reference evidence="2 3" key="1">
    <citation type="journal article" date="2020" name="ISME J.">
        <title>Uncovering the hidden diversity of litter-decomposition mechanisms in mushroom-forming fungi.</title>
        <authorList>
            <person name="Floudas D."/>
            <person name="Bentzer J."/>
            <person name="Ahren D."/>
            <person name="Johansson T."/>
            <person name="Persson P."/>
            <person name="Tunlid A."/>
        </authorList>
    </citation>
    <scope>NUCLEOTIDE SEQUENCE [LARGE SCALE GENOMIC DNA]</scope>
    <source>
        <strain evidence="2 3">CBS 146.42</strain>
    </source>
</reference>
<evidence type="ECO:0000313" key="3">
    <source>
        <dbReference type="Proteomes" id="UP000559027"/>
    </source>
</evidence>
<dbReference type="AlphaFoldDB" id="A0A8H5FZX1"/>
<sequence length="141" mass="15860">MSDRTCCYALFSFCNPNGANPFCYCCCPPRRRKSNFDDDEVVRENQPPPSAKQNPTSDPETGYHVNQPEPVAQMSTYPPPAQPSSQHQQQPVHQSQPVHQPQPMHQSQPVHQPQRSSENHGSQYARGNSSGQFENDQGAWL</sequence>
<protein>
    <submittedName>
        <fullName evidence="2">Uncharacterized protein</fullName>
    </submittedName>
</protein>
<feature type="region of interest" description="Disordered" evidence="1">
    <location>
        <begin position="35"/>
        <end position="141"/>
    </location>
</feature>
<evidence type="ECO:0000256" key="1">
    <source>
        <dbReference type="SAM" id="MobiDB-lite"/>
    </source>
</evidence>
<accession>A0A8H5FZX1</accession>
<feature type="compositionally biased region" description="Low complexity" evidence="1">
    <location>
        <begin position="83"/>
        <end position="114"/>
    </location>
</feature>
<dbReference type="EMBL" id="JAACJO010000008">
    <property type="protein sequence ID" value="KAF5354808.1"/>
    <property type="molecule type" value="Genomic_DNA"/>
</dbReference>
<dbReference type="Proteomes" id="UP000559027">
    <property type="component" value="Unassembled WGS sequence"/>
</dbReference>
<comment type="caution">
    <text evidence="2">The sequence shown here is derived from an EMBL/GenBank/DDBJ whole genome shotgun (WGS) entry which is preliminary data.</text>
</comment>
<proteinExistence type="predicted"/>
<evidence type="ECO:0000313" key="2">
    <source>
        <dbReference type="EMBL" id="KAF5354808.1"/>
    </source>
</evidence>